<reference evidence="5" key="1">
    <citation type="journal article" date="2020" name="bioRxiv">
        <title>A rank-normalized archaeal taxonomy based on genome phylogeny resolves widespread incomplete and uneven classifications.</title>
        <authorList>
            <person name="Rinke C."/>
            <person name="Chuvochina M."/>
            <person name="Mussig A.J."/>
            <person name="Chaumeil P.-A."/>
            <person name="Waite D.W."/>
            <person name="Whitman W.B."/>
            <person name="Parks D.H."/>
            <person name="Hugenholtz P."/>
        </authorList>
    </citation>
    <scope>NUCLEOTIDE SEQUENCE [LARGE SCALE GENOMIC DNA]</scope>
</reference>
<dbReference type="InterPro" id="IPR050152">
    <property type="entry name" value="ChlB/BchB/BchZ"/>
</dbReference>
<comment type="similarity">
    <text evidence="2">Belongs to the NifD/NifK/NifE/NifN family.</text>
</comment>
<dbReference type="Gene3D" id="1.20.89.10">
    <property type="entry name" value="Nitrogenase Molybdenum-iron Protein, subunit B, domain 4"/>
    <property type="match status" value="1"/>
</dbReference>
<dbReference type="Pfam" id="PF00148">
    <property type="entry name" value="Oxidored_nitro"/>
    <property type="match status" value="1"/>
</dbReference>
<feature type="domain" description="Nitrogenase/oxidoreductase component 1" evidence="3">
    <location>
        <begin position="13"/>
        <end position="424"/>
    </location>
</feature>
<proteinExistence type="inferred from homology"/>
<gene>
    <name evidence="4" type="ORF">HA285_05555</name>
</gene>
<accession>A0A7J4MWP1</accession>
<evidence type="ECO:0000313" key="4">
    <source>
        <dbReference type="EMBL" id="HIH65046.1"/>
    </source>
</evidence>
<keyword evidence="1 2" id="KW-0535">Nitrogen fixation</keyword>
<dbReference type="PANTHER" id="PTHR33712:SF7">
    <property type="entry name" value="LIGHT-INDEPENDENT PROTOCHLOROPHYLLIDE REDUCTASE SUBUNIT B"/>
    <property type="match status" value="1"/>
</dbReference>
<dbReference type="InterPro" id="IPR000318">
    <property type="entry name" value="Nase_comp1_CS"/>
</dbReference>
<comment type="caution">
    <text evidence="4">The sequence shown here is derived from an EMBL/GenBank/DDBJ whole genome shotgun (WGS) entry which is preliminary data.</text>
</comment>
<organism evidence="4 5">
    <name type="scientific">Methanothermobacter thermautotrophicus</name>
    <name type="common">Methanobacterium thermoformicicum</name>
    <dbReference type="NCBI Taxonomy" id="145262"/>
    <lineage>
        <taxon>Archaea</taxon>
        <taxon>Methanobacteriati</taxon>
        <taxon>Methanobacteriota</taxon>
        <taxon>Methanomada group</taxon>
        <taxon>Methanobacteria</taxon>
        <taxon>Methanobacteriales</taxon>
        <taxon>Methanobacteriaceae</taxon>
        <taxon>Methanothermobacter</taxon>
    </lineage>
</organism>
<protein>
    <submittedName>
        <fullName evidence="4">Nitrogenase</fullName>
    </submittedName>
</protein>
<evidence type="ECO:0000313" key="5">
    <source>
        <dbReference type="Proteomes" id="UP000538031"/>
    </source>
</evidence>
<sequence length="448" mass="49096">MNRNITINPGRICQPLGAVMAFLGVRGAMPLIHGSQGCSTYMRFQITRHFREPVNIASSSLNEATVVYGGEKNLLKAIRTVEENYKPEVIGVISGCLSETIGDDINRIVRIYRDAGSESRIIPVSTPGFKGSHVDGYDMAVTSILRSIAGDPSDQIERVNVINGIMSPADTYELKSILRSMGTEFLMITDTSESLDEPFNGDPYFITRHGTPISKIEGASNSMATLSLGGCKGGRVLEGRYGIKNIGLEIPAGLENTDRFIGKLMELFDASISPSLMRDRGRLIDAMIDAHQYTYGRNVAIFTDPGYAVAITSMVLEMGMTPSAVFTGSESIYFNEKISQLQKEYGFKCMAMSGADIFDLQSYISEKPIDVLIGNSYCGRAAEENGIPLMRVGFPVYDRLGSQRIRIAGYSGGIEFVDSLTNLIIERYYDEGYEISDVSDADESCCIR</sequence>
<dbReference type="Gene3D" id="3.40.50.1980">
    <property type="entry name" value="Nitrogenase molybdenum iron protein domain"/>
    <property type="match status" value="3"/>
</dbReference>
<dbReference type="PROSITE" id="PS00699">
    <property type="entry name" value="NITROGENASE_1_1"/>
    <property type="match status" value="1"/>
</dbReference>
<evidence type="ECO:0000256" key="2">
    <source>
        <dbReference type="RuleBase" id="RU004021"/>
    </source>
</evidence>
<dbReference type="AlphaFoldDB" id="A0A7J4MWP1"/>
<dbReference type="GO" id="GO:0016163">
    <property type="term" value="F:nitrogenase activity"/>
    <property type="evidence" value="ECO:0007669"/>
    <property type="project" value="InterPro"/>
</dbReference>
<dbReference type="SUPFAM" id="SSF53807">
    <property type="entry name" value="Helical backbone' metal receptor"/>
    <property type="match status" value="1"/>
</dbReference>
<name>A0A7J4MWP1_METTF</name>
<dbReference type="Proteomes" id="UP000538031">
    <property type="component" value="Unassembled WGS sequence"/>
</dbReference>
<evidence type="ECO:0000259" key="3">
    <source>
        <dbReference type="Pfam" id="PF00148"/>
    </source>
</evidence>
<dbReference type="InterPro" id="IPR000510">
    <property type="entry name" value="Nase/OxRdtase_comp1"/>
</dbReference>
<dbReference type="EMBL" id="DUHT01000060">
    <property type="protein sequence ID" value="HIH65046.1"/>
    <property type="molecule type" value="Genomic_DNA"/>
</dbReference>
<evidence type="ECO:0000256" key="1">
    <source>
        <dbReference type="ARBA" id="ARBA00023231"/>
    </source>
</evidence>
<dbReference type="PANTHER" id="PTHR33712">
    <property type="entry name" value="LIGHT-INDEPENDENT PROTOCHLOROPHYLLIDE REDUCTASE SUBUNIT B"/>
    <property type="match status" value="1"/>
</dbReference>